<keyword evidence="1" id="KW-0812">Transmembrane</keyword>
<evidence type="ECO:0000313" key="2">
    <source>
        <dbReference type="EMBL" id="CAA9269899.1"/>
    </source>
</evidence>
<feature type="transmembrane region" description="Helical" evidence="1">
    <location>
        <begin position="504"/>
        <end position="522"/>
    </location>
</feature>
<proteinExistence type="predicted"/>
<feature type="transmembrane region" description="Helical" evidence="1">
    <location>
        <begin position="218"/>
        <end position="238"/>
    </location>
</feature>
<keyword evidence="1" id="KW-0472">Membrane</keyword>
<name>A0A6J4J6Q1_9BACT</name>
<reference evidence="2" key="1">
    <citation type="submission" date="2020-02" db="EMBL/GenBank/DDBJ databases">
        <authorList>
            <person name="Meier V. D."/>
        </authorList>
    </citation>
    <scope>NUCLEOTIDE SEQUENCE</scope>
    <source>
        <strain evidence="2">AVDCRST_MAG42</strain>
    </source>
</reference>
<organism evidence="2">
    <name type="scientific">uncultured Chthoniobacterales bacterium</name>
    <dbReference type="NCBI Taxonomy" id="1836801"/>
    <lineage>
        <taxon>Bacteria</taxon>
        <taxon>Pseudomonadati</taxon>
        <taxon>Verrucomicrobiota</taxon>
        <taxon>Spartobacteria</taxon>
        <taxon>Chthoniobacterales</taxon>
        <taxon>environmental samples</taxon>
    </lineage>
</organism>
<feature type="transmembrane region" description="Helical" evidence="1">
    <location>
        <begin position="605"/>
        <end position="624"/>
    </location>
</feature>
<dbReference type="Gene3D" id="2.60.120.940">
    <property type="entry name" value="EmbC, C-terminal domain, subdomain 2"/>
    <property type="match status" value="1"/>
</dbReference>
<keyword evidence="1" id="KW-1133">Transmembrane helix</keyword>
<protein>
    <submittedName>
        <fullName evidence="2">Uncharacterized protein</fullName>
    </submittedName>
</protein>
<dbReference type="AlphaFoldDB" id="A0A6J4J6Q1"/>
<feature type="transmembrane region" description="Helical" evidence="1">
    <location>
        <begin position="390"/>
        <end position="412"/>
    </location>
</feature>
<feature type="transmembrane region" description="Helical" evidence="1">
    <location>
        <begin position="187"/>
        <end position="206"/>
    </location>
</feature>
<dbReference type="EMBL" id="CADCTA010000118">
    <property type="protein sequence ID" value="CAA9269899.1"/>
    <property type="molecule type" value="Genomic_DNA"/>
</dbReference>
<feature type="transmembrane region" description="Helical" evidence="1">
    <location>
        <begin position="244"/>
        <end position="262"/>
    </location>
</feature>
<feature type="transmembrane region" description="Helical" evidence="1">
    <location>
        <begin position="661"/>
        <end position="682"/>
    </location>
</feature>
<evidence type="ECO:0000256" key="1">
    <source>
        <dbReference type="SAM" id="Phobius"/>
    </source>
</evidence>
<feature type="transmembrane region" description="Helical" evidence="1">
    <location>
        <begin position="470"/>
        <end position="492"/>
    </location>
</feature>
<feature type="transmembrane region" description="Helical" evidence="1">
    <location>
        <begin position="723"/>
        <end position="740"/>
    </location>
</feature>
<accession>A0A6J4J6Q1</accession>
<dbReference type="InterPro" id="IPR042486">
    <property type="entry name" value="Arabino_trans_C_2"/>
</dbReference>
<gene>
    <name evidence="2" type="ORF">AVDCRST_MAG42-3217</name>
</gene>
<feature type="transmembrane region" description="Helical" evidence="1">
    <location>
        <begin position="274"/>
        <end position="294"/>
    </location>
</feature>
<sequence length="745" mass="80727">MRFTWFIRAIWLLGGCAFLLAGLREICLRPTPLVNTGGGKQWVSGGFQSGGTHSTTVQGVLPKNIESVGSYIEGEAWEGTAKTRWRPAPYGRMRVCVAGYPRTPGCALRAEFRLADGTVSRVACEIENPKEQWMAWDFYVPSYANPATAFRLVAEDRTGQPTGWVAFSQPFVPVSSLTVALYQSAQVLATLALAMTLVWLPGLLAAQLTAAAELRTAIVLALGPLCLAVLGLLLWLLSPWVRPESLGAVYVLLWGGLGVWLWRRGPRWEMDPFAQRLLAIAALCMLAAVAKATYSSGPEGELYGGSVSRTLAVGNRSDARVPFYTSLAIELGLAPNSAELEQYYTPWTFFSRGPLAGLAAAPVVFATGGRPSAAPLEGLTWEPFDATGYAAYRIVMIALAALAIYALFAVLVPFVGGKWALIGGSVFALCPFVVHETSFTWPKLVATAWLLGAFLLAHQRRPLASGLMLAFAYLFHPMALLWAPWLALWAMARAGTSWSDRLAAGTRFAIVLVLVAAPWMAATRLPVNLPTTSAAGQSLFLRYFALADWQPATLETWWYTRCLNFSNTFFPFWLYLKNGALSDINSAYHPAGPLVKFAFSWWNTLPLGMGLAAWAVSLIAIFGAVRRFPAAVFVLLVGPAVLLTAYWGVSPTGLMRECGHPLLAAMIGLAIFWLARTPGWLASLAANRAGPWLQLPETFLMLWLTTLANPTPPIVEIKSLDPVWFAINLAALAAAALLAARARAA</sequence>
<feature type="transmembrane region" description="Helical" evidence="1">
    <location>
        <begin position="630"/>
        <end position="649"/>
    </location>
</feature>